<name>A0A6C2TWC9_PONDE</name>
<keyword evidence="1" id="KW-0732">Signal</keyword>
<accession>A0A6C2TWC9</accession>
<feature type="chain" id="PRO_5025545318" description="Ice-binding protein C-terminal domain-containing protein" evidence="1">
    <location>
        <begin position="22"/>
        <end position="212"/>
    </location>
</feature>
<sequence length="212" mass="22761">MRKSKQIMAVFTLGAVFPLLAAATLITDTVDNTDGWANLGGGFYTASIGGLAPVSGTQFWTAANAVNTRGTWKLFSDTFVEESLKVTYSVGDRNDLAWTGDVTAFLFADVNGDGLYAWTERINSAVTTDRTDPVDGWEEWVDTYNITATTKTANNDLVLGKDIGFFVLSNIGSGENMAFDSLAIETIPEPATLGIIAAGGIGLLWIRRLVML</sequence>
<dbReference type="RefSeq" id="WP_136077675.1">
    <property type="nucleotide sequence ID" value="NZ_CAAHFG010000001.1"/>
</dbReference>
<feature type="domain" description="Ice-binding protein C-terminal" evidence="2">
    <location>
        <begin position="186"/>
        <end position="208"/>
    </location>
</feature>
<protein>
    <recommendedName>
        <fullName evidence="2">Ice-binding protein C-terminal domain-containing protein</fullName>
    </recommendedName>
</protein>
<dbReference type="Proteomes" id="UP000366872">
    <property type="component" value="Unassembled WGS sequence"/>
</dbReference>
<dbReference type="InterPro" id="IPR013424">
    <property type="entry name" value="Ice-binding_C"/>
</dbReference>
<gene>
    <name evidence="3" type="ORF">PDESU_00516</name>
</gene>
<evidence type="ECO:0000256" key="1">
    <source>
        <dbReference type="SAM" id="SignalP"/>
    </source>
</evidence>
<dbReference type="Pfam" id="PF07589">
    <property type="entry name" value="PEP-CTERM"/>
    <property type="match status" value="1"/>
</dbReference>
<keyword evidence="4" id="KW-1185">Reference proteome</keyword>
<feature type="signal peptide" evidence="1">
    <location>
        <begin position="1"/>
        <end position="21"/>
    </location>
</feature>
<proteinExistence type="predicted"/>
<evidence type="ECO:0000259" key="2">
    <source>
        <dbReference type="Pfam" id="PF07589"/>
    </source>
</evidence>
<evidence type="ECO:0000313" key="3">
    <source>
        <dbReference type="EMBL" id="VGO11968.1"/>
    </source>
</evidence>
<reference evidence="3 4" key="1">
    <citation type="submission" date="2019-04" db="EMBL/GenBank/DDBJ databases">
        <authorList>
            <person name="Van Vliet M D."/>
        </authorList>
    </citation>
    <scope>NUCLEOTIDE SEQUENCE [LARGE SCALE GENOMIC DNA]</scope>
    <source>
        <strain evidence="3 4">F1</strain>
    </source>
</reference>
<organism evidence="3 4">
    <name type="scientific">Pontiella desulfatans</name>
    <dbReference type="NCBI Taxonomy" id="2750659"/>
    <lineage>
        <taxon>Bacteria</taxon>
        <taxon>Pseudomonadati</taxon>
        <taxon>Kiritimatiellota</taxon>
        <taxon>Kiritimatiellia</taxon>
        <taxon>Kiritimatiellales</taxon>
        <taxon>Pontiellaceae</taxon>
        <taxon>Pontiella</taxon>
    </lineage>
</organism>
<dbReference type="EMBL" id="CAAHFG010000001">
    <property type="protein sequence ID" value="VGO11968.1"/>
    <property type="molecule type" value="Genomic_DNA"/>
</dbReference>
<dbReference type="AlphaFoldDB" id="A0A6C2TWC9"/>
<dbReference type="NCBIfam" id="TIGR02595">
    <property type="entry name" value="PEP_CTERM"/>
    <property type="match status" value="1"/>
</dbReference>
<evidence type="ECO:0000313" key="4">
    <source>
        <dbReference type="Proteomes" id="UP000366872"/>
    </source>
</evidence>